<sequence>MSNVVIDIAAEFTGKKGFQAAGRSVNVLTSNVKKLGYAFGVTFGTRALLQYSGKAIKAFGEQQAETARLAQSVKNLGLQYGSGAAEAYLNTLERITGINRDQLQPAYVKILQTTGSLNKSQEILNQSLDVAAATGYDVVSVSQALSQAYVGNTKGLRALNLGLTKAELASSSFADIQKRLAELFAGQAKIAAATYAAQIGKLSIASENASEVIGKSLIGALQSLSGDKSVDTLGLSIENAAASTANFIDSIVYLKGELASIPGAGILGAIFGFGGNVLGRFSPQRAVELIKEIKGLNKPRGMSTTLTNQDLTASNKAAAIKAEKDAKKRADQIAAQQKAALKLAKDNALLKKASAIFDLAQIQIVAALKGKISEEDRKRLELQMALIGGNADEVVRVANELANVQGKTKELSLWLKDLPTAKNPFQDWMTYLDEIAKKIASLGVPVTGQPKATPTAPPVTNNPLGTSIGEQYASAYQGQAGGIASNLPTVVNIYPQGNVITERDLATMLGASLETASQSGGSGGSWSGVRVL</sequence>
<reference evidence="1" key="1">
    <citation type="submission" date="2020-05" db="EMBL/GenBank/DDBJ databases">
        <authorList>
            <person name="Chiriac C."/>
            <person name="Salcher M."/>
            <person name="Ghai R."/>
            <person name="Kavagutti S V."/>
        </authorList>
    </citation>
    <scope>NUCLEOTIDE SEQUENCE</scope>
</reference>
<gene>
    <name evidence="1" type="ORF">UFOVP1645_21</name>
</gene>
<dbReference type="EMBL" id="LR797511">
    <property type="protein sequence ID" value="CAB4222407.1"/>
    <property type="molecule type" value="Genomic_DNA"/>
</dbReference>
<accession>A0A6J5T779</accession>
<evidence type="ECO:0000313" key="1">
    <source>
        <dbReference type="EMBL" id="CAB4222407.1"/>
    </source>
</evidence>
<protein>
    <submittedName>
        <fullName evidence="1">Uncharacterized protein</fullName>
    </submittedName>
</protein>
<organism evidence="1">
    <name type="scientific">uncultured Caudovirales phage</name>
    <dbReference type="NCBI Taxonomy" id="2100421"/>
    <lineage>
        <taxon>Viruses</taxon>
        <taxon>Duplodnaviria</taxon>
        <taxon>Heunggongvirae</taxon>
        <taxon>Uroviricota</taxon>
        <taxon>Caudoviricetes</taxon>
        <taxon>Peduoviridae</taxon>
        <taxon>Maltschvirus</taxon>
        <taxon>Maltschvirus maltsch</taxon>
    </lineage>
</organism>
<name>A0A6J5T779_9CAUD</name>
<proteinExistence type="predicted"/>